<dbReference type="SUPFAM" id="SSF63882">
    <property type="entry name" value="MoeA N-terminal region -like"/>
    <property type="match status" value="1"/>
</dbReference>
<organism evidence="13 14">
    <name type="scientific">Aliiglaciecola lipolytica E3</name>
    <dbReference type="NCBI Taxonomy" id="1127673"/>
    <lineage>
        <taxon>Bacteria</taxon>
        <taxon>Pseudomonadati</taxon>
        <taxon>Pseudomonadota</taxon>
        <taxon>Gammaproteobacteria</taxon>
        <taxon>Alteromonadales</taxon>
        <taxon>Alteromonadaceae</taxon>
        <taxon>Aliiglaciecola</taxon>
    </lineage>
</organism>
<dbReference type="FunFam" id="3.40.980.10:FF:000004">
    <property type="entry name" value="Molybdopterin molybdenumtransferase"/>
    <property type="match status" value="1"/>
</dbReference>
<dbReference type="RefSeq" id="WP_008844378.1">
    <property type="nucleotide sequence ID" value="NZ_BAEN01000038.1"/>
</dbReference>
<evidence type="ECO:0000313" key="14">
    <source>
        <dbReference type="Proteomes" id="UP000006334"/>
    </source>
</evidence>
<name>K6Y8N0_9ALTE</name>
<dbReference type="Pfam" id="PF03454">
    <property type="entry name" value="MoeA_C"/>
    <property type="match status" value="1"/>
</dbReference>
<dbReference type="NCBIfam" id="TIGR00177">
    <property type="entry name" value="molyb_syn"/>
    <property type="match status" value="1"/>
</dbReference>
<keyword evidence="9 11" id="KW-0501">Molybdenum cofactor biosynthesis</keyword>
<dbReference type="STRING" id="1127673.GLIP_1934"/>
<keyword evidence="8 11" id="KW-0460">Magnesium</keyword>
<dbReference type="Pfam" id="PF03453">
    <property type="entry name" value="MoeA_N"/>
    <property type="match status" value="1"/>
</dbReference>
<keyword evidence="14" id="KW-1185">Reference proteome</keyword>
<dbReference type="OrthoDB" id="9804758at2"/>
<dbReference type="InterPro" id="IPR005111">
    <property type="entry name" value="MoeA_C_domain_IV"/>
</dbReference>
<dbReference type="SMART" id="SM00852">
    <property type="entry name" value="MoCF_biosynth"/>
    <property type="match status" value="1"/>
</dbReference>
<dbReference type="InterPro" id="IPR036135">
    <property type="entry name" value="MoeA_linker/N_sf"/>
</dbReference>
<dbReference type="PANTHER" id="PTHR10192">
    <property type="entry name" value="MOLYBDOPTERIN BIOSYNTHESIS PROTEIN"/>
    <property type="match status" value="1"/>
</dbReference>
<dbReference type="UniPathway" id="UPA00344"/>
<dbReference type="EMBL" id="BAEN01000038">
    <property type="protein sequence ID" value="GAC14562.1"/>
    <property type="molecule type" value="Genomic_DNA"/>
</dbReference>
<evidence type="ECO:0000256" key="3">
    <source>
        <dbReference type="ARBA" id="ARBA00005046"/>
    </source>
</evidence>
<dbReference type="GO" id="GO:0046872">
    <property type="term" value="F:metal ion binding"/>
    <property type="evidence" value="ECO:0007669"/>
    <property type="project" value="UniProtKB-UniRule"/>
</dbReference>
<comment type="caution">
    <text evidence="13">The sequence shown here is derived from an EMBL/GenBank/DDBJ whole genome shotgun (WGS) entry which is preliminary data.</text>
</comment>
<dbReference type="InterPro" id="IPR001453">
    <property type="entry name" value="MoaB/Mog_dom"/>
</dbReference>
<dbReference type="AlphaFoldDB" id="K6Y8N0"/>
<keyword evidence="6 11" id="KW-0808">Transferase</keyword>
<dbReference type="InterPro" id="IPR036688">
    <property type="entry name" value="MoeA_C_domain_IV_sf"/>
</dbReference>
<sequence>MNKSDKNLPNLMPIETALTNMLQQCSVIDEYEDVPIINALGRINAIPVKAKVQVPPKDNSAMDGYAFYVDNELPSGTTFSIQGQALAGKPFTQKVKQGHCVRITTGAILPAGTNAVMMQENVKADEQSITLTQDISAGVSVRCAGEDIQYNQEIIASGEKLTSAHLALLASVGEVSVTVFRRIKVAIVMTGDELVQPGNPLQDGQIYESNRFALHGLLQQLNVQIIDFGIIEDSPEKIAEVFTEASEQADIILSCGGVSVGDADFVKHVLNQIGQIDFWKVAIKPGKPFAFGKIKQTLFCGLPGNPVSSYVTFEKLVTPLINKMTGRTSVPTWVLNATCSSPIFKRAGRADFQRGIATQDEHGEFWVTPNGSQGSGIMTSIANANCYILLDEDQTNLPKGSKVKIQLF</sequence>
<comment type="similarity">
    <text evidence="4 11">Belongs to the MoeA family.</text>
</comment>
<dbReference type="PROSITE" id="PS01079">
    <property type="entry name" value="MOCF_BIOSYNTHESIS_2"/>
    <property type="match status" value="1"/>
</dbReference>
<evidence type="ECO:0000256" key="5">
    <source>
        <dbReference type="ARBA" id="ARBA00022505"/>
    </source>
</evidence>
<evidence type="ECO:0000256" key="2">
    <source>
        <dbReference type="ARBA" id="ARBA00002901"/>
    </source>
</evidence>
<gene>
    <name evidence="13" type="primary">moeA</name>
    <name evidence="13" type="ORF">GLIP_1934</name>
</gene>
<dbReference type="InterPro" id="IPR005110">
    <property type="entry name" value="MoeA_linker/N"/>
</dbReference>
<dbReference type="InterPro" id="IPR008284">
    <property type="entry name" value="MoCF_biosynth_CS"/>
</dbReference>
<dbReference type="Gene3D" id="3.40.980.10">
    <property type="entry name" value="MoaB/Mog-like domain"/>
    <property type="match status" value="1"/>
</dbReference>
<comment type="pathway">
    <text evidence="3 11">Cofactor biosynthesis; molybdopterin biosynthesis.</text>
</comment>
<dbReference type="Gene3D" id="2.170.190.11">
    <property type="entry name" value="Molybdopterin biosynthesis moea protein, domain 3"/>
    <property type="match status" value="1"/>
</dbReference>
<evidence type="ECO:0000256" key="10">
    <source>
        <dbReference type="ARBA" id="ARBA00047317"/>
    </source>
</evidence>
<evidence type="ECO:0000256" key="8">
    <source>
        <dbReference type="ARBA" id="ARBA00022842"/>
    </source>
</evidence>
<reference evidence="13 14" key="1">
    <citation type="journal article" date="2017" name="Antonie Van Leeuwenhoek">
        <title>Rhizobium rhizosphaerae sp. nov., a novel species isolated from rice rhizosphere.</title>
        <authorList>
            <person name="Zhao J.J."/>
            <person name="Zhang J."/>
            <person name="Zhang R.J."/>
            <person name="Zhang C.W."/>
            <person name="Yin H.Q."/>
            <person name="Zhang X.X."/>
        </authorList>
    </citation>
    <scope>NUCLEOTIDE SEQUENCE [LARGE SCALE GENOMIC DNA]</scope>
    <source>
        <strain evidence="13 14">E3</strain>
    </source>
</reference>
<comment type="function">
    <text evidence="2 11">Catalyzes the insertion of molybdate into adenylated molybdopterin with the concomitant release of AMP.</text>
</comment>
<dbReference type="GO" id="GO:0005829">
    <property type="term" value="C:cytosol"/>
    <property type="evidence" value="ECO:0007669"/>
    <property type="project" value="TreeGrafter"/>
</dbReference>
<evidence type="ECO:0000256" key="4">
    <source>
        <dbReference type="ARBA" id="ARBA00010763"/>
    </source>
</evidence>
<dbReference type="GO" id="GO:0061599">
    <property type="term" value="F:molybdopterin molybdotransferase activity"/>
    <property type="evidence" value="ECO:0007669"/>
    <property type="project" value="UniProtKB-UniRule"/>
</dbReference>
<dbReference type="SUPFAM" id="SSF63867">
    <property type="entry name" value="MoeA C-terminal domain-like"/>
    <property type="match status" value="1"/>
</dbReference>
<protein>
    <recommendedName>
        <fullName evidence="11">Molybdopterin molybdenumtransferase</fullName>
        <ecNumber evidence="11">2.10.1.1</ecNumber>
    </recommendedName>
</protein>
<accession>K6Y8N0</accession>
<evidence type="ECO:0000256" key="7">
    <source>
        <dbReference type="ARBA" id="ARBA00022723"/>
    </source>
</evidence>
<comment type="catalytic activity">
    <reaction evidence="10">
        <text>adenylyl-molybdopterin + molybdate = Mo-molybdopterin + AMP + H(+)</text>
        <dbReference type="Rhea" id="RHEA:35047"/>
        <dbReference type="ChEBI" id="CHEBI:15378"/>
        <dbReference type="ChEBI" id="CHEBI:36264"/>
        <dbReference type="ChEBI" id="CHEBI:62727"/>
        <dbReference type="ChEBI" id="CHEBI:71302"/>
        <dbReference type="ChEBI" id="CHEBI:456215"/>
        <dbReference type="EC" id="2.10.1.1"/>
    </reaction>
</comment>
<dbReference type="Gene3D" id="3.90.105.10">
    <property type="entry name" value="Molybdopterin biosynthesis moea protein, domain 2"/>
    <property type="match status" value="1"/>
</dbReference>
<dbReference type="EC" id="2.10.1.1" evidence="11"/>
<evidence type="ECO:0000256" key="9">
    <source>
        <dbReference type="ARBA" id="ARBA00023150"/>
    </source>
</evidence>
<dbReference type="Gene3D" id="2.40.340.10">
    <property type="entry name" value="MoeA, C-terminal, domain IV"/>
    <property type="match status" value="1"/>
</dbReference>
<dbReference type="PANTHER" id="PTHR10192:SF5">
    <property type="entry name" value="GEPHYRIN"/>
    <property type="match status" value="1"/>
</dbReference>
<evidence type="ECO:0000256" key="11">
    <source>
        <dbReference type="RuleBase" id="RU365090"/>
    </source>
</evidence>
<feature type="domain" description="MoaB/Mog" evidence="12">
    <location>
        <begin position="186"/>
        <end position="323"/>
    </location>
</feature>
<keyword evidence="5 11" id="KW-0500">Molybdenum</keyword>
<dbReference type="Pfam" id="PF00994">
    <property type="entry name" value="MoCF_biosynth"/>
    <property type="match status" value="1"/>
</dbReference>
<evidence type="ECO:0000259" key="12">
    <source>
        <dbReference type="SMART" id="SM00852"/>
    </source>
</evidence>
<dbReference type="eggNOG" id="COG0303">
    <property type="taxonomic scope" value="Bacteria"/>
</dbReference>
<dbReference type="InterPro" id="IPR036425">
    <property type="entry name" value="MoaB/Mog-like_dom_sf"/>
</dbReference>
<proteinExistence type="inferred from homology"/>
<dbReference type="SUPFAM" id="SSF53218">
    <property type="entry name" value="Molybdenum cofactor biosynthesis proteins"/>
    <property type="match status" value="1"/>
</dbReference>
<dbReference type="GO" id="GO:0006777">
    <property type="term" value="P:Mo-molybdopterin cofactor biosynthetic process"/>
    <property type="evidence" value="ECO:0007669"/>
    <property type="project" value="UniProtKB-UniRule"/>
</dbReference>
<dbReference type="InterPro" id="IPR038987">
    <property type="entry name" value="MoeA-like"/>
</dbReference>
<keyword evidence="7 11" id="KW-0479">Metal-binding</keyword>
<comment type="cofactor">
    <cofactor evidence="1 11">
        <name>Mg(2+)</name>
        <dbReference type="ChEBI" id="CHEBI:18420"/>
    </cofactor>
</comment>
<evidence type="ECO:0000256" key="1">
    <source>
        <dbReference type="ARBA" id="ARBA00001946"/>
    </source>
</evidence>
<dbReference type="CDD" id="cd00887">
    <property type="entry name" value="MoeA"/>
    <property type="match status" value="1"/>
</dbReference>
<dbReference type="NCBIfam" id="NF045515">
    <property type="entry name" value="Glp_gephyrin"/>
    <property type="match status" value="1"/>
</dbReference>
<evidence type="ECO:0000256" key="6">
    <source>
        <dbReference type="ARBA" id="ARBA00022679"/>
    </source>
</evidence>
<evidence type="ECO:0000313" key="13">
    <source>
        <dbReference type="EMBL" id="GAC14562.1"/>
    </source>
</evidence>
<dbReference type="Proteomes" id="UP000006334">
    <property type="component" value="Unassembled WGS sequence"/>
</dbReference>